<proteinExistence type="predicted"/>
<dbReference type="SUPFAM" id="SSF52833">
    <property type="entry name" value="Thioredoxin-like"/>
    <property type="match status" value="1"/>
</dbReference>
<dbReference type="InterPro" id="IPR036249">
    <property type="entry name" value="Thioredoxin-like_sf"/>
</dbReference>
<accession>U4U443</accession>
<dbReference type="Proteomes" id="UP000030742">
    <property type="component" value="Unassembled WGS sequence"/>
</dbReference>
<reference evidence="1 2" key="1">
    <citation type="journal article" date="2013" name="Genome Biol.">
        <title>Draft genome of the mountain pine beetle, Dendroctonus ponderosae Hopkins, a major forest pest.</title>
        <authorList>
            <person name="Keeling C.I."/>
            <person name="Yuen M.M."/>
            <person name="Liao N.Y."/>
            <person name="Docking T.R."/>
            <person name="Chan S.K."/>
            <person name="Taylor G.A."/>
            <person name="Palmquist D.L."/>
            <person name="Jackman S.D."/>
            <person name="Nguyen A."/>
            <person name="Li M."/>
            <person name="Henderson H."/>
            <person name="Janes J.K."/>
            <person name="Zhao Y."/>
            <person name="Pandoh P."/>
            <person name="Moore R."/>
            <person name="Sperling F.A."/>
            <person name="Huber D.P."/>
            <person name="Birol I."/>
            <person name="Jones S.J."/>
            <person name="Bohlmann J."/>
        </authorList>
    </citation>
    <scope>NUCLEOTIDE SEQUENCE</scope>
</reference>
<organism evidence="1 2">
    <name type="scientific">Dendroctonus ponderosae</name>
    <name type="common">Mountain pine beetle</name>
    <dbReference type="NCBI Taxonomy" id="77166"/>
    <lineage>
        <taxon>Eukaryota</taxon>
        <taxon>Metazoa</taxon>
        <taxon>Ecdysozoa</taxon>
        <taxon>Arthropoda</taxon>
        <taxon>Hexapoda</taxon>
        <taxon>Insecta</taxon>
        <taxon>Pterygota</taxon>
        <taxon>Neoptera</taxon>
        <taxon>Endopterygota</taxon>
        <taxon>Coleoptera</taxon>
        <taxon>Polyphaga</taxon>
        <taxon>Cucujiformia</taxon>
        <taxon>Curculionidae</taxon>
        <taxon>Scolytinae</taxon>
        <taxon>Dendroctonus</taxon>
    </lineage>
</organism>
<dbReference type="EMBL" id="KB631623">
    <property type="protein sequence ID" value="ERL84750.1"/>
    <property type="molecule type" value="Genomic_DNA"/>
</dbReference>
<gene>
    <name evidence="1" type="ORF">D910_02175</name>
</gene>
<dbReference type="PANTHER" id="PTHR19991:SF3">
    <property type="entry name" value="LETHAL (2) 01289, ISOFORM F"/>
    <property type="match status" value="1"/>
</dbReference>
<dbReference type="AlphaFoldDB" id="U4U443"/>
<dbReference type="Gene3D" id="3.40.30.10">
    <property type="entry name" value="Glutaredoxin"/>
    <property type="match status" value="1"/>
</dbReference>
<dbReference type="STRING" id="77166.U4U443"/>
<sequence>MFTDDEDCPECEEILENLEQIDGEADLFGIDFVKICSAQAAADQGLHTLPALMYFRKKKPMV</sequence>
<evidence type="ECO:0008006" key="3">
    <source>
        <dbReference type="Google" id="ProtNLM"/>
    </source>
</evidence>
<name>U4U443_DENPD</name>
<dbReference type="PANTHER" id="PTHR19991">
    <property type="entry name" value="L 2 01289"/>
    <property type="match status" value="1"/>
</dbReference>
<protein>
    <recommendedName>
        <fullName evidence="3">Thioredoxin domain-containing protein</fullName>
    </recommendedName>
</protein>
<evidence type="ECO:0000313" key="1">
    <source>
        <dbReference type="EMBL" id="ERL84750.1"/>
    </source>
</evidence>
<evidence type="ECO:0000313" key="2">
    <source>
        <dbReference type="Proteomes" id="UP000030742"/>
    </source>
</evidence>